<name>A0AB33J1F9_9BACT</name>
<dbReference type="PROSITE" id="PS51257">
    <property type="entry name" value="PROKAR_LIPOPROTEIN"/>
    <property type="match status" value="1"/>
</dbReference>
<accession>A0AB33J1F9</accession>
<keyword evidence="1" id="KW-0732">Signal</keyword>
<reference evidence="2" key="1">
    <citation type="submission" date="2024-07" db="EMBL/GenBank/DDBJ databases">
        <title>Complete genome sequence of Prevotella sp. YM-2024 GTC17254.</title>
        <authorList>
            <person name="Hayashi M."/>
            <person name="Muto Y."/>
            <person name="Tanaka K."/>
            <person name="Niwa H."/>
        </authorList>
    </citation>
    <scope>NUCLEOTIDE SEQUENCE</scope>
    <source>
        <strain evidence="2">GTC17254</strain>
    </source>
</reference>
<organism evidence="2">
    <name type="scientific">Prevotella sp. GTC17254</name>
    <dbReference type="NCBI Taxonomy" id="3236794"/>
    <lineage>
        <taxon>Bacteria</taxon>
        <taxon>Pseudomonadati</taxon>
        <taxon>Bacteroidota</taxon>
        <taxon>Bacteroidia</taxon>
        <taxon>Bacteroidales</taxon>
        <taxon>Prevotellaceae</taxon>
        <taxon>Prevotella</taxon>
    </lineage>
</organism>
<dbReference type="AlphaFoldDB" id="A0AB33J1F9"/>
<sequence>MKFRFFASAILAAFMITACDSTTDEIGTSLSNNTKDQIIVSTDTFQVTTRSVAANSVLSRSSFGALGKVKDTETGSYVTGNFMTQFHTLENFKLPALDSIVSKTDGLAYADSCDIRLYFDDFYGDSLATMKVRAMELKTPYKEGVNYYSDFNPEANGMVRSNGIKVDKAYTITDLGLSKGERKSKEYFKHIKISLNDPYTGVDGKTYKNFGTYVMQMYYAHPEYFKNSYKLIQNVIPGFYFKTQSGQGSMMYIYASLMNIYFKAKDSTTYVGSTRFAGTTEVLQSTEISNENTAPLLADKSCTYLKSPAGIYTEMTLPVEKIMQNHERDSINTAEIVLQRLNNTTTSKYTFDFPKELLLIPADSLASFFKNKQVTDSRTSFLTVADTKQINNTTSRYTNTYTFHNIGSLIKKMYDNKKAGRASANWNKVLIIPVKSTTVTANNTTVISGIYHDMTLKSTRLVGGDTPIKINVIYSKFK</sequence>
<protein>
    <submittedName>
        <fullName evidence="2">DUF4270 domain-containing protein</fullName>
    </submittedName>
</protein>
<evidence type="ECO:0000256" key="1">
    <source>
        <dbReference type="SAM" id="SignalP"/>
    </source>
</evidence>
<feature type="signal peptide" evidence="1">
    <location>
        <begin position="1"/>
        <end position="18"/>
    </location>
</feature>
<dbReference type="InterPro" id="IPR025366">
    <property type="entry name" value="DUF4270"/>
</dbReference>
<feature type="chain" id="PRO_5044237834" evidence="1">
    <location>
        <begin position="19"/>
        <end position="478"/>
    </location>
</feature>
<dbReference type="EMBL" id="AP035786">
    <property type="protein sequence ID" value="BFO73407.1"/>
    <property type="molecule type" value="Genomic_DNA"/>
</dbReference>
<proteinExistence type="predicted"/>
<gene>
    <name evidence="2" type="ORF">GTC17254_10040</name>
</gene>
<dbReference type="Pfam" id="PF14092">
    <property type="entry name" value="DUF4270"/>
    <property type="match status" value="1"/>
</dbReference>
<evidence type="ECO:0000313" key="2">
    <source>
        <dbReference type="EMBL" id="BFO73407.1"/>
    </source>
</evidence>